<organism evidence="1 2">
    <name type="scientific">Stylonychia lemnae</name>
    <name type="common">Ciliate</name>
    <dbReference type="NCBI Taxonomy" id="5949"/>
    <lineage>
        <taxon>Eukaryota</taxon>
        <taxon>Sar</taxon>
        <taxon>Alveolata</taxon>
        <taxon>Ciliophora</taxon>
        <taxon>Intramacronucleata</taxon>
        <taxon>Spirotrichea</taxon>
        <taxon>Stichotrichia</taxon>
        <taxon>Sporadotrichida</taxon>
        <taxon>Oxytrichidae</taxon>
        <taxon>Stylonychinae</taxon>
        <taxon>Stylonychia</taxon>
    </lineage>
</organism>
<proteinExistence type="predicted"/>
<dbReference type="GO" id="GO:0003677">
    <property type="term" value="F:DNA binding"/>
    <property type="evidence" value="ECO:0007669"/>
    <property type="project" value="InterPro"/>
</dbReference>
<sequence length="186" mass="22365">MCKHTKSKFLISIQNMIFEKQGQKILNFLFVSDGINKVYPQVKDQKFNRLIALIKMNNNNIRLNLDLMKFLAAIQFKTQPQPEQQVHDLQKNNLNKSLKLKFVRRHKSQKQKVILFDQFKKTQEWSRELIEQLSLDLNLTPTQIYKWYYDKINYKRKKKDKKQCGIKFIHQERATISLVQILPKDI</sequence>
<protein>
    <recommendedName>
        <fullName evidence="3">Homeobox domain-containing protein</fullName>
    </recommendedName>
</protein>
<evidence type="ECO:0008006" key="3">
    <source>
        <dbReference type="Google" id="ProtNLM"/>
    </source>
</evidence>
<dbReference type="AlphaFoldDB" id="A0A078A208"/>
<keyword evidence="2" id="KW-1185">Reference proteome</keyword>
<accession>A0A078A208</accession>
<reference evidence="1 2" key="1">
    <citation type="submission" date="2014-06" db="EMBL/GenBank/DDBJ databases">
        <authorList>
            <person name="Swart Estienne"/>
        </authorList>
    </citation>
    <scope>NUCLEOTIDE SEQUENCE [LARGE SCALE GENOMIC DNA]</scope>
    <source>
        <strain evidence="1 2">130c</strain>
    </source>
</reference>
<gene>
    <name evidence="1" type="primary">Contig13286.g14177</name>
    <name evidence="1" type="ORF">STYLEM_4513</name>
</gene>
<dbReference type="SUPFAM" id="SSF46689">
    <property type="entry name" value="Homeodomain-like"/>
    <property type="match status" value="1"/>
</dbReference>
<dbReference type="CDD" id="cd00086">
    <property type="entry name" value="homeodomain"/>
    <property type="match status" value="1"/>
</dbReference>
<dbReference type="InterPro" id="IPR009057">
    <property type="entry name" value="Homeodomain-like_sf"/>
</dbReference>
<dbReference type="EMBL" id="CCKQ01004365">
    <property type="protein sequence ID" value="CDW75523.1"/>
    <property type="molecule type" value="Genomic_DNA"/>
</dbReference>
<name>A0A078A208_STYLE</name>
<evidence type="ECO:0000313" key="2">
    <source>
        <dbReference type="Proteomes" id="UP000039865"/>
    </source>
</evidence>
<dbReference type="Gene3D" id="1.10.10.60">
    <property type="entry name" value="Homeodomain-like"/>
    <property type="match status" value="1"/>
</dbReference>
<dbReference type="OrthoDB" id="313485at2759"/>
<dbReference type="InParanoid" id="A0A078A208"/>
<dbReference type="Proteomes" id="UP000039865">
    <property type="component" value="Unassembled WGS sequence"/>
</dbReference>
<dbReference type="InterPro" id="IPR001356">
    <property type="entry name" value="HD"/>
</dbReference>
<evidence type="ECO:0000313" key="1">
    <source>
        <dbReference type="EMBL" id="CDW75523.1"/>
    </source>
</evidence>